<feature type="region of interest" description="Disordered" evidence="6">
    <location>
        <begin position="560"/>
        <end position="579"/>
    </location>
</feature>
<dbReference type="Pfam" id="PF14608">
    <property type="entry name" value="zf-CCCH_2"/>
    <property type="match status" value="2"/>
</dbReference>
<name>A0A9Q1L551_9SOLA</name>
<dbReference type="Gene3D" id="4.10.1000.10">
    <property type="entry name" value="Zinc finger, CCCH-type"/>
    <property type="match status" value="1"/>
</dbReference>
<keyword evidence="9" id="KW-1185">Reference proteome</keyword>
<feature type="compositionally biased region" description="Basic and acidic residues" evidence="6">
    <location>
        <begin position="570"/>
        <end position="579"/>
    </location>
</feature>
<dbReference type="InterPro" id="IPR045124">
    <property type="entry name" value="Su(sable)-like"/>
</dbReference>
<keyword evidence="2" id="KW-0677">Repeat</keyword>
<reference evidence="9" key="1">
    <citation type="journal article" date="2023" name="Proc. Natl. Acad. Sci. U.S.A.">
        <title>Genomic and structural basis for evolution of tropane alkaloid biosynthesis.</title>
        <authorList>
            <person name="Wanga Y.-J."/>
            <person name="Taina T."/>
            <person name="Yua J.-Y."/>
            <person name="Lia J."/>
            <person name="Xua B."/>
            <person name="Chenc J."/>
            <person name="D'Auriad J.C."/>
            <person name="Huanga J.-P."/>
            <person name="Huanga S.-X."/>
        </authorList>
    </citation>
    <scope>NUCLEOTIDE SEQUENCE [LARGE SCALE GENOMIC DNA]</scope>
    <source>
        <strain evidence="9">cv. KIB-2019</strain>
    </source>
</reference>
<keyword evidence="1 5" id="KW-0479">Metal-binding</keyword>
<feature type="zinc finger region" description="C3H1-type" evidence="5">
    <location>
        <begin position="478"/>
        <end position="501"/>
    </location>
</feature>
<dbReference type="PANTHER" id="PTHR13119:SF12">
    <property type="entry name" value="PROTEIN SUPPRESSOR OF SABLE"/>
    <property type="match status" value="1"/>
</dbReference>
<evidence type="ECO:0000256" key="3">
    <source>
        <dbReference type="ARBA" id="ARBA00022771"/>
    </source>
</evidence>
<comment type="caution">
    <text evidence="8">The sequence shown here is derived from an EMBL/GenBank/DDBJ whole genome shotgun (WGS) entry which is preliminary data.</text>
</comment>
<feature type="region of interest" description="Disordered" evidence="6">
    <location>
        <begin position="786"/>
        <end position="806"/>
    </location>
</feature>
<feature type="compositionally biased region" description="Polar residues" evidence="6">
    <location>
        <begin position="786"/>
        <end position="796"/>
    </location>
</feature>
<keyword evidence="4 5" id="KW-0862">Zinc</keyword>
<dbReference type="InterPro" id="IPR000571">
    <property type="entry name" value="Znf_CCCH"/>
</dbReference>
<feature type="zinc finger region" description="C3H1-type" evidence="5">
    <location>
        <begin position="419"/>
        <end position="446"/>
    </location>
</feature>
<dbReference type="GO" id="GO:0005634">
    <property type="term" value="C:nucleus"/>
    <property type="evidence" value="ECO:0007669"/>
    <property type="project" value="TreeGrafter"/>
</dbReference>
<gene>
    <name evidence="8" type="ORF">K7X08_036373</name>
</gene>
<dbReference type="InterPro" id="IPR041367">
    <property type="entry name" value="Znf-CCCH_4"/>
</dbReference>
<keyword evidence="3 5" id="KW-0863">Zinc-finger</keyword>
<evidence type="ECO:0000313" key="8">
    <source>
        <dbReference type="EMBL" id="KAJ8529538.1"/>
    </source>
</evidence>
<dbReference type="Gene3D" id="2.30.30.1190">
    <property type="match status" value="1"/>
</dbReference>
<dbReference type="GO" id="GO:0003723">
    <property type="term" value="F:RNA binding"/>
    <property type="evidence" value="ECO:0007669"/>
    <property type="project" value="InterPro"/>
</dbReference>
<dbReference type="OrthoDB" id="411372at2759"/>
<evidence type="ECO:0000256" key="2">
    <source>
        <dbReference type="ARBA" id="ARBA00022737"/>
    </source>
</evidence>
<proteinExistence type="predicted"/>
<dbReference type="Pfam" id="PF18044">
    <property type="entry name" value="zf-CCCH_4"/>
    <property type="match status" value="1"/>
</dbReference>
<sequence length="806" mass="88370">MENSHIGALKPLQNPYPFPPFRRRLLMSETYNTLLQIISNFPSTVSTIDKQKLDVIEDDNGSSKLGKENEVGVLVDHHLIRSENLLVNGPAHKVSDNLLGNEGSSRYRYEDFSGAPMEVDLDLSNRKIEGGRGDSITNAIIDMDCLIDKSQMVEESGNRCSTHESEEKEPDRIGQSELVKELSIDDVGAAIESCFGEDAIADLSQPAELSGEKTETHLSEEMKHGLRVKEMELETLISSAGATDSSVHVPEIEEDEVPGDLMVFDESDYDILNHVGNEKKDESPFGLEEFAFDVHVNEPQKRDTYASSSIDAVDEDTFIRKFREEQEDITEKVFRETRKVCVYDGILDSGNVAKQVGGDMKLNHPAGSQFEDKNIGKNKTKRGPGKGAKRKAKKRIQRAEKNRELGVKRLKFLPPVVKPKVVTYCRHYLNGRCSEGDNCKFSHDTTPLTKSKPCFHFARQSCMKGDDCPFDHQLSKYPCNNYSSKGFCSRGAGCLFSHEVAAKTSNLELLSPSAPSNSNSLIHGMSHEDVSSTYGSAQHVPGKSTVLEPAQKPKGVKFLSNGKPLQSAARKHEEAGLSSKADDAGKYSCQIIDSKSENIQKPKGASMRTPLGINFLSFGRAPLFDMDYGVKKLQLGDMNNIKEAATCSNSVKDDNQANISAKLGSMSQMLTRSSPGSVPRGVNFLSVGKEVEDRSHPNEFNRASSSIQRRHIAPDRTSSKMLLRELNSFVPAAQSLNQSAQKCNTEIASSSKGPFLANTPGSIQKALQSTLAFAAKFDLGVKYGVSNGSPDDSSAINHKGGSSKDK</sequence>
<feature type="domain" description="C3H1-type" evidence="7">
    <location>
        <begin position="478"/>
        <end position="501"/>
    </location>
</feature>
<dbReference type="SUPFAM" id="SSF90229">
    <property type="entry name" value="CCCH zinc finger"/>
    <property type="match status" value="1"/>
</dbReference>
<evidence type="ECO:0000256" key="6">
    <source>
        <dbReference type="SAM" id="MobiDB-lite"/>
    </source>
</evidence>
<protein>
    <recommendedName>
        <fullName evidence="7">C3H1-type domain-containing protein</fullName>
    </recommendedName>
</protein>
<evidence type="ECO:0000313" key="9">
    <source>
        <dbReference type="Proteomes" id="UP001152561"/>
    </source>
</evidence>
<dbReference type="InterPro" id="IPR036855">
    <property type="entry name" value="Znf_CCCH_sf"/>
</dbReference>
<dbReference type="GO" id="GO:0045892">
    <property type="term" value="P:negative regulation of DNA-templated transcription"/>
    <property type="evidence" value="ECO:0007669"/>
    <property type="project" value="InterPro"/>
</dbReference>
<organism evidence="8 9">
    <name type="scientific">Anisodus acutangulus</name>
    <dbReference type="NCBI Taxonomy" id="402998"/>
    <lineage>
        <taxon>Eukaryota</taxon>
        <taxon>Viridiplantae</taxon>
        <taxon>Streptophyta</taxon>
        <taxon>Embryophyta</taxon>
        <taxon>Tracheophyta</taxon>
        <taxon>Spermatophyta</taxon>
        <taxon>Magnoliopsida</taxon>
        <taxon>eudicotyledons</taxon>
        <taxon>Gunneridae</taxon>
        <taxon>Pentapetalae</taxon>
        <taxon>asterids</taxon>
        <taxon>lamiids</taxon>
        <taxon>Solanales</taxon>
        <taxon>Solanaceae</taxon>
        <taxon>Solanoideae</taxon>
        <taxon>Hyoscyameae</taxon>
        <taxon>Anisodus</taxon>
    </lineage>
</organism>
<dbReference type="AlphaFoldDB" id="A0A9Q1L551"/>
<feature type="domain" description="C3H1-type" evidence="7">
    <location>
        <begin position="419"/>
        <end position="446"/>
    </location>
</feature>
<evidence type="ECO:0000256" key="4">
    <source>
        <dbReference type="ARBA" id="ARBA00022833"/>
    </source>
</evidence>
<feature type="zinc finger region" description="C3H1-type" evidence="5">
    <location>
        <begin position="448"/>
        <end position="475"/>
    </location>
</feature>
<accession>A0A9Q1L551</accession>
<feature type="domain" description="C3H1-type" evidence="7">
    <location>
        <begin position="448"/>
        <end position="475"/>
    </location>
</feature>
<dbReference type="SMART" id="SM00356">
    <property type="entry name" value="ZnF_C3H1"/>
    <property type="match status" value="3"/>
</dbReference>
<dbReference type="PROSITE" id="PS50103">
    <property type="entry name" value="ZF_C3H1"/>
    <property type="match status" value="3"/>
</dbReference>
<evidence type="ECO:0000259" key="7">
    <source>
        <dbReference type="PROSITE" id="PS50103"/>
    </source>
</evidence>
<dbReference type="Proteomes" id="UP001152561">
    <property type="component" value="Unassembled WGS sequence"/>
</dbReference>
<evidence type="ECO:0000256" key="5">
    <source>
        <dbReference type="PROSITE-ProRule" id="PRU00723"/>
    </source>
</evidence>
<dbReference type="GO" id="GO:0008270">
    <property type="term" value="F:zinc ion binding"/>
    <property type="evidence" value="ECO:0007669"/>
    <property type="project" value="UniProtKB-KW"/>
</dbReference>
<feature type="compositionally biased region" description="Basic residues" evidence="6">
    <location>
        <begin position="376"/>
        <end position="395"/>
    </location>
</feature>
<feature type="region of interest" description="Disordered" evidence="6">
    <location>
        <begin position="364"/>
        <end position="395"/>
    </location>
</feature>
<dbReference type="EMBL" id="JAJAGQ010000022">
    <property type="protein sequence ID" value="KAJ8529538.1"/>
    <property type="molecule type" value="Genomic_DNA"/>
</dbReference>
<evidence type="ECO:0000256" key="1">
    <source>
        <dbReference type="ARBA" id="ARBA00022723"/>
    </source>
</evidence>
<dbReference type="PANTHER" id="PTHR13119">
    <property type="entry name" value="ZINC FINGER CCCH DOMAIN-CONTAINING PROTEI"/>
    <property type="match status" value="1"/>
</dbReference>